<dbReference type="EMBL" id="WMBQ01000001">
    <property type="protein sequence ID" value="MTD93340.1"/>
    <property type="molecule type" value="Genomic_DNA"/>
</dbReference>
<evidence type="ECO:0000259" key="2">
    <source>
        <dbReference type="Pfam" id="PF13609"/>
    </source>
</evidence>
<dbReference type="InterPro" id="IPR023614">
    <property type="entry name" value="Porin_dom_sf"/>
</dbReference>
<feature type="signal peptide" evidence="1">
    <location>
        <begin position="1"/>
        <end position="26"/>
    </location>
</feature>
<dbReference type="InterPro" id="IPR033900">
    <property type="entry name" value="Gram_neg_porin_domain"/>
</dbReference>
<dbReference type="RefSeq" id="WP_154737888.1">
    <property type="nucleotide sequence ID" value="NZ_WMBQ01000001.1"/>
</dbReference>
<dbReference type="GO" id="GO:0015288">
    <property type="term" value="F:porin activity"/>
    <property type="evidence" value="ECO:0007669"/>
    <property type="project" value="InterPro"/>
</dbReference>
<dbReference type="AlphaFoldDB" id="A0A6I3KH63"/>
<keyword evidence="4" id="KW-1185">Reference proteome</keyword>
<accession>A0A6I3KH63</accession>
<name>A0A6I3KH63_9HYPH</name>
<evidence type="ECO:0000256" key="1">
    <source>
        <dbReference type="SAM" id="SignalP"/>
    </source>
</evidence>
<feature type="domain" description="Porin" evidence="2">
    <location>
        <begin position="15"/>
        <end position="397"/>
    </location>
</feature>
<organism evidence="3 4">
    <name type="scientific">Hyphomicrobium album</name>
    <dbReference type="NCBI Taxonomy" id="2665159"/>
    <lineage>
        <taxon>Bacteria</taxon>
        <taxon>Pseudomonadati</taxon>
        <taxon>Pseudomonadota</taxon>
        <taxon>Alphaproteobacteria</taxon>
        <taxon>Hyphomicrobiales</taxon>
        <taxon>Hyphomicrobiaceae</taxon>
        <taxon>Hyphomicrobium</taxon>
    </lineage>
</organism>
<comment type="caution">
    <text evidence="3">The sequence shown here is derived from an EMBL/GenBank/DDBJ whole genome shotgun (WGS) entry which is preliminary data.</text>
</comment>
<dbReference type="Gene3D" id="2.40.160.10">
    <property type="entry name" value="Porin"/>
    <property type="match status" value="1"/>
</dbReference>
<evidence type="ECO:0000313" key="3">
    <source>
        <dbReference type="EMBL" id="MTD93340.1"/>
    </source>
</evidence>
<feature type="chain" id="PRO_5026139161" evidence="1">
    <location>
        <begin position="27"/>
        <end position="417"/>
    </location>
</feature>
<dbReference type="Proteomes" id="UP000440694">
    <property type="component" value="Unassembled WGS sequence"/>
</dbReference>
<proteinExistence type="predicted"/>
<dbReference type="Pfam" id="PF13609">
    <property type="entry name" value="Porin_4"/>
    <property type="match status" value="1"/>
</dbReference>
<evidence type="ECO:0000313" key="4">
    <source>
        <dbReference type="Proteomes" id="UP000440694"/>
    </source>
</evidence>
<reference evidence="3 4" key="1">
    <citation type="submission" date="2019-11" db="EMBL/GenBank/DDBJ databases">
        <title>Identification of a novel strain.</title>
        <authorList>
            <person name="Xu Q."/>
            <person name="Wang G."/>
        </authorList>
    </citation>
    <scope>NUCLEOTIDE SEQUENCE [LARGE SCALE GENOMIC DNA]</scope>
    <source>
        <strain evidence="4">xq</strain>
    </source>
</reference>
<sequence length="417" mass="44093">MRKSSLGALVAAGLLAGGLSAGSASAADLGGNCCADLEERIAELEATTARKGNRKVSLTVSGWVAQQVVGWDDGFESNVYVGDIGATLSSHFKFTGQATISPGWYAGYVIHVEARNENSLGITQAGPGLNALGLLQSFWFIKSDHLGKLSVGLQSQASDNTAILVDGSGSLVPANWVAFDYNSFFLRSSTGALSAVASWGGIGGCHGGGAIGDCNGLTQNVIRYDSPTFGGFSVSSSWGEDDMWDVAARYAGEWNGIKVAAAAAYNELSDEAFGVPLGDTFKYFQVGAYIEHVPTGLFLYGAYGNAEYDVRAGESETYYVKTGLRERWTPLGHTVLYGEYENNQSTGSSATGAFVQSAFGAVTTASDFDLWGVGIVQEIDAAAMSVWVSYRHLEYDDSTAVNYEDFQYIKAGALINF</sequence>
<dbReference type="GO" id="GO:0016020">
    <property type="term" value="C:membrane"/>
    <property type="evidence" value="ECO:0007669"/>
    <property type="project" value="InterPro"/>
</dbReference>
<gene>
    <name evidence="3" type="ORF">GIW81_03200</name>
</gene>
<protein>
    <submittedName>
        <fullName evidence="3">Porin</fullName>
    </submittedName>
</protein>
<keyword evidence="1" id="KW-0732">Signal</keyword>
<dbReference type="SUPFAM" id="SSF56935">
    <property type="entry name" value="Porins"/>
    <property type="match status" value="1"/>
</dbReference>